<keyword evidence="2" id="KW-1185">Reference proteome</keyword>
<organism evidence="1 2">
    <name type="scientific">Halorientalis pallida</name>
    <dbReference type="NCBI Taxonomy" id="2479928"/>
    <lineage>
        <taxon>Archaea</taxon>
        <taxon>Methanobacteriati</taxon>
        <taxon>Methanobacteriota</taxon>
        <taxon>Stenosarchaea group</taxon>
        <taxon>Halobacteria</taxon>
        <taxon>Halobacteriales</taxon>
        <taxon>Haloarculaceae</taxon>
        <taxon>Halorientalis</taxon>
    </lineage>
</organism>
<dbReference type="EMBL" id="RDFA01000001">
    <property type="protein sequence ID" value="RXK51899.1"/>
    <property type="molecule type" value="Genomic_DNA"/>
</dbReference>
<protein>
    <submittedName>
        <fullName evidence="1">Uncharacterized protein</fullName>
    </submittedName>
</protein>
<proteinExistence type="predicted"/>
<dbReference type="InterPro" id="IPR055944">
    <property type="entry name" value="DUF7522"/>
</dbReference>
<dbReference type="Pfam" id="PF24366">
    <property type="entry name" value="DUF7522"/>
    <property type="match status" value="1"/>
</dbReference>
<dbReference type="Proteomes" id="UP000289691">
    <property type="component" value="Unassembled WGS sequence"/>
</dbReference>
<dbReference type="AlphaFoldDB" id="A0A498L0Q0"/>
<name>A0A498L0Q0_9EURY</name>
<sequence length="147" mass="15866">MPAGITNTGIDDERGDGIVSVSRTTLGDTLRSVVYFTPAAFDILYVRQDLDESTEAARPTKEQLVEFERLGFAERPVRTAISTSEPVAGIGSYEFTVRFHEDGFVCRVIEGNAGVVLTTDAMDVDAFEDVVTAIRRLLSGTATSPSA</sequence>
<evidence type="ECO:0000313" key="1">
    <source>
        <dbReference type="EMBL" id="RXK51899.1"/>
    </source>
</evidence>
<reference evidence="1 2" key="1">
    <citation type="submission" date="2019-01" db="EMBL/GenBank/DDBJ databases">
        <title>Halorientalis sp. F13-25 a new haloarchaeum isolated from hypersaline water.</title>
        <authorList>
            <person name="Ana D.-V."/>
            <person name="Cristina S.-P."/>
            <person name="Antonio V."/>
        </authorList>
    </citation>
    <scope>NUCLEOTIDE SEQUENCE [LARGE SCALE GENOMIC DNA]</scope>
    <source>
        <strain evidence="1 2">F13-25</strain>
    </source>
</reference>
<dbReference type="OrthoDB" id="256252at2157"/>
<accession>A0A498L0Q0</accession>
<dbReference type="RefSeq" id="WP_129067753.1">
    <property type="nucleotide sequence ID" value="NZ_RDFA01000001.1"/>
</dbReference>
<evidence type="ECO:0000313" key="2">
    <source>
        <dbReference type="Proteomes" id="UP000289691"/>
    </source>
</evidence>
<gene>
    <name evidence="1" type="ORF">EAF64_04500</name>
</gene>
<comment type="caution">
    <text evidence="1">The sequence shown here is derived from an EMBL/GenBank/DDBJ whole genome shotgun (WGS) entry which is preliminary data.</text>
</comment>